<dbReference type="Gene3D" id="3.20.20.370">
    <property type="entry name" value="Glycoside hydrolase/deacetylase"/>
    <property type="match status" value="1"/>
</dbReference>
<evidence type="ECO:0000313" key="2">
    <source>
        <dbReference type="Proteomes" id="UP001158049"/>
    </source>
</evidence>
<dbReference type="InterPro" id="IPR011330">
    <property type="entry name" value="Glyco_hydro/deAcase_b/a-brl"/>
</dbReference>
<organism evidence="1 2">
    <name type="scientific">Noviherbaspirillum suwonense</name>
    <dbReference type="NCBI Taxonomy" id="1224511"/>
    <lineage>
        <taxon>Bacteria</taxon>
        <taxon>Pseudomonadati</taxon>
        <taxon>Pseudomonadota</taxon>
        <taxon>Betaproteobacteria</taxon>
        <taxon>Burkholderiales</taxon>
        <taxon>Oxalobacteraceae</taxon>
        <taxon>Noviherbaspirillum</taxon>
    </lineage>
</organism>
<proteinExistence type="predicted"/>
<dbReference type="Proteomes" id="UP001158049">
    <property type="component" value="Unassembled WGS sequence"/>
</dbReference>
<accession>A0ABY1QVI0</accession>
<dbReference type="EMBL" id="FXUL01000051">
    <property type="protein sequence ID" value="SMP82007.1"/>
    <property type="molecule type" value="Genomic_DNA"/>
</dbReference>
<keyword evidence="2" id="KW-1185">Reference proteome</keyword>
<sequence length="344" mass="38604">MFDRTSHAPARLPRNHPPVLLVAVDTEEEFHWDKPFSRESTATTSIAAQKMLHDRIYDRYGIVPTYLVDWPVATAPQSVSTLKSLMENRQCEIGTHLHPWVSPPHHETVSTFNSYAGNLPKWLEFEKLRCLTEMISENFGHKPIIFKAGRYGLGRNTAEAIAKLGYKVDASIVPYTSFASDGGPDFSGFSEYPFWFGDESNPMLELPVTTGFHGLLRDYGSALYPHLAAARLAALRVRGIAARTRMLERIRLTPEGCNANDMIRLATTLTRKGCQVMTLTYHSPSAVPGHTPYVRSNMELEAFLSSIEEFCAYFKHELGGVFMSISVLHGKLEQSRLPWLAQTA</sequence>
<evidence type="ECO:0000313" key="1">
    <source>
        <dbReference type="EMBL" id="SMP82007.1"/>
    </source>
</evidence>
<dbReference type="RefSeq" id="WP_283445767.1">
    <property type="nucleotide sequence ID" value="NZ_FXUL01000051.1"/>
</dbReference>
<reference evidence="1 2" key="1">
    <citation type="submission" date="2017-05" db="EMBL/GenBank/DDBJ databases">
        <authorList>
            <person name="Varghese N."/>
            <person name="Submissions S."/>
        </authorList>
    </citation>
    <scope>NUCLEOTIDE SEQUENCE [LARGE SCALE GENOMIC DNA]</scope>
    <source>
        <strain evidence="1 2">DSM 26001</strain>
    </source>
</reference>
<gene>
    <name evidence="1" type="ORF">SAMN06295970_1514</name>
</gene>
<dbReference type="CDD" id="cd10935">
    <property type="entry name" value="CE4_WalW"/>
    <property type="match status" value="1"/>
</dbReference>
<protein>
    <recommendedName>
        <fullName evidence="3">Glycosyltransferase</fullName>
    </recommendedName>
</protein>
<name>A0ABY1QVI0_9BURK</name>
<comment type="caution">
    <text evidence="1">The sequence shown here is derived from an EMBL/GenBank/DDBJ whole genome shotgun (WGS) entry which is preliminary data.</text>
</comment>
<dbReference type="SUPFAM" id="SSF88713">
    <property type="entry name" value="Glycoside hydrolase/deacetylase"/>
    <property type="match status" value="1"/>
</dbReference>
<evidence type="ECO:0008006" key="3">
    <source>
        <dbReference type="Google" id="ProtNLM"/>
    </source>
</evidence>